<dbReference type="PANTHER" id="PTHR30273:SF2">
    <property type="entry name" value="PROTEIN FECR"/>
    <property type="match status" value="1"/>
</dbReference>
<dbReference type="STRING" id="1150600.ADIARSV_0528"/>
<gene>
    <name evidence="4" type="ORF">ADIARSV_0528</name>
</gene>
<evidence type="ECO:0000256" key="1">
    <source>
        <dbReference type="SAM" id="Phobius"/>
    </source>
</evidence>
<comment type="caution">
    <text evidence="4">The sequence shown here is derived from an EMBL/GenBank/DDBJ whole genome shotgun (WGS) entry which is preliminary data.</text>
</comment>
<evidence type="ECO:0000259" key="2">
    <source>
        <dbReference type="Pfam" id="PF04773"/>
    </source>
</evidence>
<dbReference type="FunFam" id="2.60.120.1440:FF:000001">
    <property type="entry name" value="Putative anti-sigma factor"/>
    <property type="match status" value="1"/>
</dbReference>
<evidence type="ECO:0000259" key="3">
    <source>
        <dbReference type="Pfam" id="PF16344"/>
    </source>
</evidence>
<feature type="transmembrane region" description="Helical" evidence="1">
    <location>
        <begin position="82"/>
        <end position="102"/>
    </location>
</feature>
<keyword evidence="1" id="KW-0812">Transmembrane</keyword>
<dbReference type="PANTHER" id="PTHR30273">
    <property type="entry name" value="PERIPLASMIC SIGNAL SENSOR AND SIGMA FACTOR ACTIVATOR FECR-RELATED"/>
    <property type="match status" value="1"/>
</dbReference>
<dbReference type="Gene3D" id="3.55.50.30">
    <property type="match status" value="1"/>
</dbReference>
<organism evidence="4 5">
    <name type="scientific">Arcticibacter svalbardensis MN12-7</name>
    <dbReference type="NCBI Taxonomy" id="1150600"/>
    <lineage>
        <taxon>Bacteria</taxon>
        <taxon>Pseudomonadati</taxon>
        <taxon>Bacteroidota</taxon>
        <taxon>Sphingobacteriia</taxon>
        <taxon>Sphingobacteriales</taxon>
        <taxon>Sphingobacteriaceae</taxon>
        <taxon>Arcticibacter</taxon>
    </lineage>
</organism>
<keyword evidence="1" id="KW-0472">Membrane</keyword>
<dbReference type="Pfam" id="PF04773">
    <property type="entry name" value="FecR"/>
    <property type="match status" value="1"/>
</dbReference>
<accession>R9GXA8</accession>
<dbReference type="InterPro" id="IPR006860">
    <property type="entry name" value="FecR"/>
</dbReference>
<reference evidence="4 5" key="1">
    <citation type="journal article" date="2013" name="Genome Announc.">
        <title>Draft Genome Sequence of Arcticibacter svalbardensis Strain MN12-7T, a Member of the Family Sphingobacteriaceae Isolated from an Arctic Soil Sample.</title>
        <authorList>
            <person name="Shivaji S."/>
            <person name="Ara S."/>
            <person name="Prasad S."/>
            <person name="Manasa B.P."/>
            <person name="Begum Z."/>
            <person name="Singh A."/>
            <person name="Kumar Pinnaka A."/>
        </authorList>
    </citation>
    <scope>NUCLEOTIDE SEQUENCE [LARGE SCALE GENOMIC DNA]</scope>
    <source>
        <strain evidence="4 5">MN12-7</strain>
    </source>
</reference>
<evidence type="ECO:0000313" key="4">
    <source>
        <dbReference type="EMBL" id="EOR96293.1"/>
    </source>
</evidence>
<dbReference type="Pfam" id="PF16344">
    <property type="entry name" value="FecR_C"/>
    <property type="match status" value="1"/>
</dbReference>
<dbReference type="EMBL" id="AQPN01000020">
    <property type="protein sequence ID" value="EOR96293.1"/>
    <property type="molecule type" value="Genomic_DNA"/>
</dbReference>
<dbReference type="RefSeq" id="WP_016193777.1">
    <property type="nucleotide sequence ID" value="NZ_AQPN01000020.1"/>
</dbReference>
<protein>
    <submittedName>
        <fullName evidence="4">Putative anti-sigma factor</fullName>
    </submittedName>
</protein>
<dbReference type="PATRIC" id="fig|1150600.3.peg.519"/>
<dbReference type="Gene3D" id="2.60.120.1440">
    <property type="match status" value="1"/>
</dbReference>
<evidence type="ECO:0000313" key="5">
    <source>
        <dbReference type="Proteomes" id="UP000014174"/>
    </source>
</evidence>
<sequence>MNKEIISLFERFINDSCSSEELIQVFNYLEKGEFLKEWDTAIEEDANKFIVTENIKAIDSHNKDRLETRIFNKIRKGRMLNWVKYSAAALILFTLGASLLIYNKESSSVKIKKEVAIVVTPGGNVATLTLADGSTIKLNEERSGKLGVQGNAAIVKKGSGELVYQTIDKLNSTPTYNTLSTPRGGQYKITLPDGSRAWLNAASSIEYPTAFNTNERRVKINGEVYFEVMPNKSKPFIVSTEGQDIQVLGTHFNVNAYKDEEVIRTTLIEGSVKITLPSNRFSILIPGQQSVVVPGTDHITLNKADTEAASGWKDGNIYFNNTDLKGVLRQLARWYDVDIDPSGIPERKLNGIISRDVNLSVVLHAIEKTSDLRLKIEKKPNGAGRRVSIE</sequence>
<dbReference type="GO" id="GO:0016989">
    <property type="term" value="F:sigma factor antagonist activity"/>
    <property type="evidence" value="ECO:0007669"/>
    <property type="project" value="TreeGrafter"/>
</dbReference>
<dbReference type="eggNOG" id="COG3712">
    <property type="taxonomic scope" value="Bacteria"/>
</dbReference>
<name>R9GXA8_9SPHI</name>
<dbReference type="InterPro" id="IPR032508">
    <property type="entry name" value="FecR_C"/>
</dbReference>
<dbReference type="OrthoDB" id="1099963at2"/>
<keyword evidence="5" id="KW-1185">Reference proteome</keyword>
<feature type="domain" description="Protein FecR C-terminal" evidence="3">
    <location>
        <begin position="317"/>
        <end position="379"/>
    </location>
</feature>
<feature type="domain" description="FecR protein" evidence="2">
    <location>
        <begin position="178"/>
        <end position="273"/>
    </location>
</feature>
<dbReference type="Proteomes" id="UP000014174">
    <property type="component" value="Unassembled WGS sequence"/>
</dbReference>
<dbReference type="AlphaFoldDB" id="R9GXA8"/>
<dbReference type="InterPro" id="IPR012373">
    <property type="entry name" value="Ferrdict_sens_TM"/>
</dbReference>
<keyword evidence="1" id="KW-1133">Transmembrane helix</keyword>
<proteinExistence type="predicted"/>